<reference evidence="2" key="2">
    <citation type="submission" date="2023-05" db="EMBL/GenBank/DDBJ databases">
        <authorList>
            <consortium name="Lawrence Berkeley National Laboratory"/>
            <person name="Steindorff A."/>
            <person name="Hensen N."/>
            <person name="Bonometti L."/>
            <person name="Westerberg I."/>
            <person name="Brannstrom I.O."/>
            <person name="Guillou S."/>
            <person name="Cros-Aarteil S."/>
            <person name="Calhoun S."/>
            <person name="Haridas S."/>
            <person name="Kuo A."/>
            <person name="Mondo S."/>
            <person name="Pangilinan J."/>
            <person name="Riley R."/>
            <person name="Labutti K."/>
            <person name="Andreopoulos B."/>
            <person name="Lipzen A."/>
            <person name="Chen C."/>
            <person name="Yanf M."/>
            <person name="Daum C."/>
            <person name="Ng V."/>
            <person name="Clum A."/>
            <person name="Ohm R."/>
            <person name="Martin F."/>
            <person name="Silar P."/>
            <person name="Natvig D."/>
            <person name="Lalanne C."/>
            <person name="Gautier V."/>
            <person name="Ament-Velasquez S.L."/>
            <person name="Kruys A."/>
            <person name="Hutchinson M.I."/>
            <person name="Powell A.J."/>
            <person name="Barry K."/>
            <person name="Miller A.N."/>
            <person name="Grigoriev I.V."/>
            <person name="Debuchy R."/>
            <person name="Gladieux P."/>
            <person name="Thoren M.H."/>
            <person name="Johannesson H."/>
        </authorList>
    </citation>
    <scope>NUCLEOTIDE SEQUENCE</scope>
    <source>
        <strain evidence="2">CBS 103.79</strain>
    </source>
</reference>
<sequence length="289" mass="30999">MSDPQRHPGPSYYDHSAPAAAATETGRFTPGRGPQLNWDNMPSSRIAENRGGFNLAAGTATNAGLAGYDRLPTPTTTPGARGTHGIVTARPRSHNGGGGNYASSTDTPATNDTAPPAVIDHHAAADSSHPMTYPPMMPQHQLQPYHHNGGGSSSSSAYGMPGQDLTMAALEAHNRGYLHRYNPNMQHWADHAGMGTRLLEPPAWGGSVEGASVGYSIATRRTGRDARELGDDGDWALVQQPTDAALDFAHAGSWWHNLPVDEVVQAGYDITLAEMRVQQQQQQQQQRRR</sequence>
<evidence type="ECO:0000313" key="2">
    <source>
        <dbReference type="EMBL" id="KAK3906686.1"/>
    </source>
</evidence>
<proteinExistence type="predicted"/>
<protein>
    <submittedName>
        <fullName evidence="2">Uncharacterized protein</fullName>
    </submittedName>
</protein>
<feature type="compositionally biased region" description="Low complexity" evidence="1">
    <location>
        <begin position="102"/>
        <end position="112"/>
    </location>
</feature>
<dbReference type="EMBL" id="MU855321">
    <property type="protein sequence ID" value="KAK3906686.1"/>
    <property type="molecule type" value="Genomic_DNA"/>
</dbReference>
<gene>
    <name evidence="2" type="ORF">C8A05DRAFT_29438</name>
</gene>
<comment type="caution">
    <text evidence="2">The sequence shown here is derived from an EMBL/GenBank/DDBJ whole genome shotgun (WGS) entry which is preliminary data.</text>
</comment>
<organism evidence="2 3">
    <name type="scientific">Staphylotrichum tortipilum</name>
    <dbReference type="NCBI Taxonomy" id="2831512"/>
    <lineage>
        <taxon>Eukaryota</taxon>
        <taxon>Fungi</taxon>
        <taxon>Dikarya</taxon>
        <taxon>Ascomycota</taxon>
        <taxon>Pezizomycotina</taxon>
        <taxon>Sordariomycetes</taxon>
        <taxon>Sordariomycetidae</taxon>
        <taxon>Sordariales</taxon>
        <taxon>Chaetomiaceae</taxon>
        <taxon>Staphylotrichum</taxon>
    </lineage>
</organism>
<keyword evidence="3" id="KW-1185">Reference proteome</keyword>
<evidence type="ECO:0000313" key="3">
    <source>
        <dbReference type="Proteomes" id="UP001303889"/>
    </source>
</evidence>
<feature type="region of interest" description="Disordered" evidence="1">
    <location>
        <begin position="74"/>
        <end position="112"/>
    </location>
</feature>
<feature type="region of interest" description="Disordered" evidence="1">
    <location>
        <begin position="1"/>
        <end position="38"/>
    </location>
</feature>
<reference evidence="2" key="1">
    <citation type="journal article" date="2023" name="Mol. Phylogenet. Evol.">
        <title>Genome-scale phylogeny and comparative genomics of the fungal order Sordariales.</title>
        <authorList>
            <person name="Hensen N."/>
            <person name="Bonometti L."/>
            <person name="Westerberg I."/>
            <person name="Brannstrom I.O."/>
            <person name="Guillou S."/>
            <person name="Cros-Aarteil S."/>
            <person name="Calhoun S."/>
            <person name="Haridas S."/>
            <person name="Kuo A."/>
            <person name="Mondo S."/>
            <person name="Pangilinan J."/>
            <person name="Riley R."/>
            <person name="LaButti K."/>
            <person name="Andreopoulos B."/>
            <person name="Lipzen A."/>
            <person name="Chen C."/>
            <person name="Yan M."/>
            <person name="Daum C."/>
            <person name="Ng V."/>
            <person name="Clum A."/>
            <person name="Steindorff A."/>
            <person name="Ohm R.A."/>
            <person name="Martin F."/>
            <person name="Silar P."/>
            <person name="Natvig D.O."/>
            <person name="Lalanne C."/>
            <person name="Gautier V."/>
            <person name="Ament-Velasquez S.L."/>
            <person name="Kruys A."/>
            <person name="Hutchinson M.I."/>
            <person name="Powell A.J."/>
            <person name="Barry K."/>
            <person name="Miller A.N."/>
            <person name="Grigoriev I.V."/>
            <person name="Debuchy R."/>
            <person name="Gladieux P."/>
            <person name="Hiltunen Thoren M."/>
            <person name="Johannesson H."/>
        </authorList>
    </citation>
    <scope>NUCLEOTIDE SEQUENCE</scope>
    <source>
        <strain evidence="2">CBS 103.79</strain>
    </source>
</reference>
<dbReference type="AlphaFoldDB" id="A0AAN6MUF6"/>
<evidence type="ECO:0000256" key="1">
    <source>
        <dbReference type="SAM" id="MobiDB-lite"/>
    </source>
</evidence>
<dbReference type="Proteomes" id="UP001303889">
    <property type="component" value="Unassembled WGS sequence"/>
</dbReference>
<name>A0AAN6MUF6_9PEZI</name>
<accession>A0AAN6MUF6</accession>